<evidence type="ECO:0000313" key="2">
    <source>
        <dbReference type="EMBL" id="CAF1425487.1"/>
    </source>
</evidence>
<evidence type="ECO:0000256" key="1">
    <source>
        <dbReference type="SAM" id="MobiDB-lite"/>
    </source>
</evidence>
<feature type="compositionally biased region" description="Polar residues" evidence="1">
    <location>
        <begin position="177"/>
        <end position="192"/>
    </location>
</feature>
<gene>
    <name evidence="2" type="ORF">OVA965_LOCUS33838</name>
    <name evidence="3" type="ORF">TMI583_LOCUS34741</name>
</gene>
<evidence type="ECO:0000313" key="3">
    <source>
        <dbReference type="EMBL" id="CAF4224796.1"/>
    </source>
</evidence>
<feature type="region of interest" description="Disordered" evidence="1">
    <location>
        <begin position="399"/>
        <end position="442"/>
    </location>
</feature>
<dbReference type="Proteomes" id="UP000677228">
    <property type="component" value="Unassembled WGS sequence"/>
</dbReference>
<protein>
    <submittedName>
        <fullName evidence="3">Uncharacterized protein</fullName>
    </submittedName>
</protein>
<feature type="compositionally biased region" description="Polar residues" evidence="1">
    <location>
        <begin position="411"/>
        <end position="423"/>
    </location>
</feature>
<feature type="region of interest" description="Disordered" evidence="1">
    <location>
        <begin position="76"/>
        <end position="154"/>
    </location>
</feature>
<accession>A0A8S2SEB4</accession>
<sequence>MRKNNHYNRNSSNDIYYRHESRNESVNSRYERYYSDRYSAMSQSETACSSWFENEERRSYNEPYYRRTANTNYSTNAYSQQPLDHSHSEQSHQAHTSNVKWSQRGLKYNHQSSSSNYDHQPTSSSSSSYSRSHYFSPGYSPSTQTSRSRVTNVEVIDDNNAKRLKSTVTAIKKDRTSSYSEQSATASASNMKEVNKAPPSRSTSNDKNQLKSKGSPSKVVKPKSQLISKIMFMSDSLGAGISKVIPAQDSYDFHPDVLSGRRWSGGQQDYLSTIKFLELATTKELLDESIAVVFLVVINQIRNMPAEQVIRDVQRVIETVEQNHPNIESIAVVDCITTKRTTARYPNISDIQMNIKEYNESLSTLADELQFTLIQSGITVNDIKDNNIHIKEATNECSATIVDKTPPSPSTPRSEQSETARTTNVEEDREEEKKELDSSPNTNEFDDFIDIIVSSNEFDAENKKAAIKLKRIERKKQMTPQQRTIKTRKRTKRAKKLVNKNTQEYEIAKGWTIGLLNAVLNYHKIQQHRNPYPQNRKWIIKFKNKDETECAKEKLGESPFSAGVKLEKSTKRAEFNQSVNSPYEFQDVL</sequence>
<dbReference type="EMBL" id="CAJNOK010027762">
    <property type="protein sequence ID" value="CAF1425487.1"/>
    <property type="molecule type" value="Genomic_DNA"/>
</dbReference>
<feature type="compositionally biased region" description="Polar residues" evidence="1">
    <location>
        <begin position="109"/>
        <end position="122"/>
    </location>
</feature>
<evidence type="ECO:0000313" key="4">
    <source>
        <dbReference type="Proteomes" id="UP000682733"/>
    </source>
</evidence>
<comment type="caution">
    <text evidence="3">The sequence shown here is derived from an EMBL/GenBank/DDBJ whole genome shotgun (WGS) entry which is preliminary data.</text>
</comment>
<dbReference type="Proteomes" id="UP000682733">
    <property type="component" value="Unassembled WGS sequence"/>
</dbReference>
<reference evidence="3" key="1">
    <citation type="submission" date="2021-02" db="EMBL/GenBank/DDBJ databases">
        <authorList>
            <person name="Nowell W R."/>
        </authorList>
    </citation>
    <scope>NUCLEOTIDE SEQUENCE</scope>
</reference>
<name>A0A8S2SEB4_9BILA</name>
<dbReference type="EMBL" id="CAJOBA010049536">
    <property type="protein sequence ID" value="CAF4224796.1"/>
    <property type="molecule type" value="Genomic_DNA"/>
</dbReference>
<feature type="compositionally biased region" description="Polar residues" evidence="1">
    <location>
        <begin position="139"/>
        <end position="151"/>
    </location>
</feature>
<feature type="compositionally biased region" description="Basic and acidic residues" evidence="1">
    <location>
        <begin position="16"/>
        <end position="26"/>
    </location>
</feature>
<feature type="region of interest" description="Disordered" evidence="1">
    <location>
        <begin position="1"/>
        <end position="26"/>
    </location>
</feature>
<proteinExistence type="predicted"/>
<dbReference type="InterPro" id="IPR036514">
    <property type="entry name" value="SGNH_hydro_sf"/>
</dbReference>
<feature type="compositionally biased region" description="Low complexity" evidence="1">
    <location>
        <begin position="211"/>
        <end position="222"/>
    </location>
</feature>
<dbReference type="AlphaFoldDB" id="A0A8S2SEB4"/>
<organism evidence="3 4">
    <name type="scientific">Didymodactylos carnosus</name>
    <dbReference type="NCBI Taxonomy" id="1234261"/>
    <lineage>
        <taxon>Eukaryota</taxon>
        <taxon>Metazoa</taxon>
        <taxon>Spiralia</taxon>
        <taxon>Gnathifera</taxon>
        <taxon>Rotifera</taxon>
        <taxon>Eurotatoria</taxon>
        <taxon>Bdelloidea</taxon>
        <taxon>Philodinida</taxon>
        <taxon>Philodinidae</taxon>
        <taxon>Didymodactylos</taxon>
    </lineage>
</organism>
<feature type="region of interest" description="Disordered" evidence="1">
    <location>
        <begin position="167"/>
        <end position="222"/>
    </location>
</feature>
<feature type="compositionally biased region" description="Low complexity" evidence="1">
    <location>
        <begin position="123"/>
        <end position="136"/>
    </location>
</feature>
<dbReference type="Gene3D" id="3.40.50.1110">
    <property type="entry name" value="SGNH hydrolase"/>
    <property type="match status" value="1"/>
</dbReference>